<dbReference type="Gene3D" id="3.30.830.10">
    <property type="entry name" value="Metalloenzyme, LuxS/M16 peptidase-like"/>
    <property type="match status" value="2"/>
</dbReference>
<dbReference type="InterPro" id="IPR050361">
    <property type="entry name" value="MPP/UQCRC_Complex"/>
</dbReference>
<evidence type="ECO:0000256" key="2">
    <source>
        <dbReference type="ARBA" id="ARBA00009207"/>
    </source>
</evidence>
<evidence type="ECO:0000256" key="4">
    <source>
        <dbReference type="ARBA" id="ARBA00023128"/>
    </source>
</evidence>
<keyword evidence="4" id="KW-0496">Mitochondrion</keyword>
<evidence type="ECO:0000256" key="3">
    <source>
        <dbReference type="ARBA" id="ARBA00022946"/>
    </source>
</evidence>
<dbReference type="GO" id="GO:0005739">
    <property type="term" value="C:mitochondrion"/>
    <property type="evidence" value="ECO:0007669"/>
    <property type="project" value="UniProtKB-SubCell"/>
</dbReference>
<feature type="compositionally biased region" description="Basic and acidic residues" evidence="5">
    <location>
        <begin position="710"/>
        <end position="719"/>
    </location>
</feature>
<evidence type="ECO:0000313" key="8">
    <source>
        <dbReference type="Proteomes" id="UP000054047"/>
    </source>
</evidence>
<comment type="similarity">
    <text evidence="2">Belongs to the PPP4R2 family.</text>
</comment>
<dbReference type="FunFam" id="3.30.830.10:FF:000021">
    <property type="entry name" value="Cytochrome b-c1 complex subunit 2"/>
    <property type="match status" value="1"/>
</dbReference>
<dbReference type="GO" id="GO:0030289">
    <property type="term" value="C:protein phosphatase 4 complex"/>
    <property type="evidence" value="ECO:0007669"/>
    <property type="project" value="InterPro"/>
</dbReference>
<accession>A0A0C2GN79</accession>
<keyword evidence="3" id="KW-0809">Transit peptide</keyword>
<dbReference type="AlphaFoldDB" id="A0A0C2GN79"/>
<dbReference type="EMBL" id="KN733125">
    <property type="protein sequence ID" value="KIH58436.1"/>
    <property type="molecule type" value="Genomic_DNA"/>
</dbReference>
<keyword evidence="8" id="KW-1185">Reference proteome</keyword>
<protein>
    <submittedName>
        <fullName evidence="7">Peptidase, M16 family</fullName>
    </submittedName>
</protein>
<dbReference type="Pfam" id="PF09184">
    <property type="entry name" value="PPP4R2"/>
    <property type="match status" value="1"/>
</dbReference>
<name>A0A0C2GN79_9BILA</name>
<evidence type="ECO:0000256" key="5">
    <source>
        <dbReference type="SAM" id="MobiDB-lite"/>
    </source>
</evidence>
<dbReference type="PANTHER" id="PTHR11851">
    <property type="entry name" value="METALLOPROTEASE"/>
    <property type="match status" value="1"/>
</dbReference>
<feature type="region of interest" description="Disordered" evidence="5">
    <location>
        <begin position="460"/>
        <end position="482"/>
    </location>
</feature>
<dbReference type="Pfam" id="PF00675">
    <property type="entry name" value="Peptidase_M16"/>
    <property type="match status" value="1"/>
</dbReference>
<evidence type="ECO:0000259" key="6">
    <source>
        <dbReference type="Pfam" id="PF00675"/>
    </source>
</evidence>
<dbReference type="InterPro" id="IPR011249">
    <property type="entry name" value="Metalloenz_LuxS/M16"/>
</dbReference>
<evidence type="ECO:0000256" key="1">
    <source>
        <dbReference type="ARBA" id="ARBA00004173"/>
    </source>
</evidence>
<dbReference type="OrthoDB" id="6369905at2759"/>
<evidence type="ECO:0000313" key="7">
    <source>
        <dbReference type="EMBL" id="KIH58436.1"/>
    </source>
</evidence>
<dbReference type="InterPro" id="IPR015267">
    <property type="entry name" value="PPP4R2"/>
</dbReference>
<sequence length="741" mass="81021">MLSRHSVRCAHAAAAARASASKAEQVIRLPSGLTVASVDHHGPVSQLVLLFRAGSRYEGPDQHGLVHHLRNSVGTDSAQYPGLSLIWSSAVSGGRVNAFSTRDVFGVSLALPRDETSVGISILGHIAQPAFKPWELEDVIPTLKADNAYKQPYDVAYEDLHRAAYRNGPLARSVYASKDTIGKINYKTLVDFASKHLTTGQAVLYGLNIEHERMVLYGESHAPLNNGQKINAAPSPYKGGEWRRPAAGSLAHVLLAGEGAPLSNAKAMATQAVLLSSLGRSAAVQFSGSAGNGAVSKAVSGNGAVSAFQASYQDAGLAGVYIIGDSAHIGKAVTAAASAIKNYKCSDLEGIPNWRNAAHHPRGAAVCVCLSTSCAAKRNATNELLRASAHTYPTAIDRATQILAGLNEEGAILQAIQQVTASDVEAAAKKISSKFSLSCYGNIDEVPYVDSLCAMSQRNEDEQLKPLDPSTEGNPIQTEEKPQAQGFEGFSYNEDVMKFELPPLPDPLPKCKAALEKFVVPKESDLVRRSFMPLRTHPDPLIEAYFENVTETGKSRLPWELVRPAFLWKVKSCMDEMVRWHRQREGPDSVDLSEGSENKRMYDFILEKAAKFEAAPFTWQRICELLNSPSRHYRKADKYFRALDKTINVVTTVSEDGRRMTGNPPYSSETPDVYSIEQLFFGEERADCDFWDPDFAYNAQKVTGSPNTKDQLEPLDMSRKRTYCSDEEAPKNEESDEEMEF</sequence>
<dbReference type="FunFam" id="3.30.830.10:FF:000039">
    <property type="entry name" value="Ubiquinol-cytochrome c reductase core subunit 2"/>
    <property type="match status" value="1"/>
</dbReference>
<feature type="compositionally biased region" description="Polar residues" evidence="5">
    <location>
        <begin position="700"/>
        <end position="709"/>
    </location>
</feature>
<feature type="domain" description="Peptidase M16 N-terminal" evidence="6">
    <location>
        <begin position="35"/>
        <end position="176"/>
    </location>
</feature>
<gene>
    <name evidence="7" type="ORF">ANCDUO_11356</name>
</gene>
<feature type="region of interest" description="Disordered" evidence="5">
    <location>
        <begin position="700"/>
        <end position="741"/>
    </location>
</feature>
<dbReference type="GO" id="GO:0016020">
    <property type="term" value="C:membrane"/>
    <property type="evidence" value="ECO:0007669"/>
    <property type="project" value="UniProtKB-ARBA"/>
</dbReference>
<comment type="subcellular location">
    <subcellularLocation>
        <location evidence="1">Mitochondrion</location>
    </subcellularLocation>
</comment>
<reference evidence="7 8" key="1">
    <citation type="submission" date="2013-12" db="EMBL/GenBank/DDBJ databases">
        <title>Draft genome of the parsitic nematode Ancylostoma duodenale.</title>
        <authorList>
            <person name="Mitreva M."/>
        </authorList>
    </citation>
    <scope>NUCLEOTIDE SEQUENCE [LARGE SCALE GENOMIC DNA]</scope>
    <source>
        <strain evidence="7 8">Zhejiang</strain>
    </source>
</reference>
<dbReference type="PANTHER" id="PTHR11851:SF226">
    <property type="entry name" value="CYTOCHROME B-C1 COMPLEX SUBUNIT 2, MITOCHONDRIAL"/>
    <property type="match status" value="1"/>
</dbReference>
<dbReference type="GO" id="GO:0046872">
    <property type="term" value="F:metal ion binding"/>
    <property type="evidence" value="ECO:0007669"/>
    <property type="project" value="InterPro"/>
</dbReference>
<organism evidence="7 8">
    <name type="scientific">Ancylostoma duodenale</name>
    <dbReference type="NCBI Taxonomy" id="51022"/>
    <lineage>
        <taxon>Eukaryota</taxon>
        <taxon>Metazoa</taxon>
        <taxon>Ecdysozoa</taxon>
        <taxon>Nematoda</taxon>
        <taxon>Chromadorea</taxon>
        <taxon>Rhabditida</taxon>
        <taxon>Rhabditina</taxon>
        <taxon>Rhabditomorpha</taxon>
        <taxon>Strongyloidea</taxon>
        <taxon>Ancylostomatidae</taxon>
        <taxon>Ancylostomatinae</taxon>
        <taxon>Ancylostoma</taxon>
    </lineage>
</organism>
<proteinExistence type="inferred from homology"/>
<dbReference type="GO" id="GO:0019888">
    <property type="term" value="F:protein phosphatase regulator activity"/>
    <property type="evidence" value="ECO:0007669"/>
    <property type="project" value="InterPro"/>
</dbReference>
<dbReference type="InterPro" id="IPR011765">
    <property type="entry name" value="Pept_M16_N"/>
</dbReference>
<dbReference type="Proteomes" id="UP000054047">
    <property type="component" value="Unassembled WGS sequence"/>
</dbReference>
<dbReference type="SUPFAM" id="SSF63411">
    <property type="entry name" value="LuxS/MPP-like metallohydrolase"/>
    <property type="match status" value="2"/>
</dbReference>